<dbReference type="EMBL" id="LZRT01000121">
    <property type="protein sequence ID" value="OUM84717.1"/>
    <property type="molecule type" value="Genomic_DNA"/>
</dbReference>
<dbReference type="InterPro" id="IPR002575">
    <property type="entry name" value="Aminoglycoside_PTrfase"/>
</dbReference>
<dbReference type="Gene3D" id="3.30.200.20">
    <property type="entry name" value="Phosphorylase Kinase, domain 1"/>
    <property type="match status" value="1"/>
</dbReference>
<dbReference type="AlphaFoldDB" id="A0A1Y3PEW0"/>
<dbReference type="GO" id="GO:0004672">
    <property type="term" value="F:protein kinase activity"/>
    <property type="evidence" value="ECO:0007669"/>
    <property type="project" value="InterPro"/>
</dbReference>
<sequence length="357" mass="41225">MSGTLLEETIAVRRGEDFDREAVRRYLLEHVEGVPADLPMEVRQFPSGASNLTYLIRIGDWEAVMRRPPFGPLPPKAHDMKRESQLLMRLHPVFPLVPKPYVFCEDESVIGAPFYVMERKKGVVLDRQFPPGVAVNEAVCRQISYAVVDTLVQLHQVDYREAGLEEFGRPEGFLERQVRGWIGRYERVRTEEIPVVDRVSRWLLDHLPVSRGTTIVHNDFKLNNMLMSQDLSQVVAVLDWEMATIGDPLFDLGVTLGYWVLADDPELLKRGLPTITTTPGFIRREEFIERYAQKTGRDVSNIDYYLTFAHFKLAVVLQQIYYRWKIGKTQDERFASFGEMVRNLMMYAAELVERQSG</sequence>
<name>A0A1Y3PEW0_9BACI</name>
<accession>A0A1Y3PEW0</accession>
<dbReference type="Pfam" id="PF01636">
    <property type="entry name" value="APH"/>
    <property type="match status" value="1"/>
</dbReference>
<keyword evidence="2" id="KW-0808">Transferase</keyword>
<proteinExistence type="predicted"/>
<dbReference type="Gene3D" id="3.90.1200.10">
    <property type="match status" value="1"/>
</dbReference>
<dbReference type="SUPFAM" id="SSF56112">
    <property type="entry name" value="Protein kinase-like (PK-like)"/>
    <property type="match status" value="1"/>
</dbReference>
<dbReference type="InterPro" id="IPR052898">
    <property type="entry name" value="ACAD10-like"/>
</dbReference>
<evidence type="ECO:0000313" key="2">
    <source>
        <dbReference type="EMBL" id="OUM84717.1"/>
    </source>
</evidence>
<dbReference type="InterPro" id="IPR008271">
    <property type="entry name" value="Ser/Thr_kinase_AS"/>
</dbReference>
<gene>
    <name evidence="2" type="ORF">BAA01_05625</name>
</gene>
<dbReference type="PROSITE" id="PS00108">
    <property type="entry name" value="PROTEIN_KINASE_ST"/>
    <property type="match status" value="1"/>
</dbReference>
<dbReference type="PANTHER" id="PTHR47829">
    <property type="entry name" value="HYDROLASE, PUTATIVE (AFU_ORTHOLOGUE AFUA_1G12880)-RELATED"/>
    <property type="match status" value="1"/>
</dbReference>
<dbReference type="PANTHER" id="PTHR47829:SF1">
    <property type="entry name" value="HAD FAMILY PHOSPHATASE"/>
    <property type="match status" value="1"/>
</dbReference>
<comment type="caution">
    <text evidence="2">The sequence shown here is derived from an EMBL/GenBank/DDBJ whole genome shotgun (WGS) entry which is preliminary data.</text>
</comment>
<evidence type="ECO:0000313" key="3">
    <source>
        <dbReference type="Proteomes" id="UP000196475"/>
    </source>
</evidence>
<reference evidence="3" key="1">
    <citation type="submission" date="2016-06" db="EMBL/GenBank/DDBJ databases">
        <authorList>
            <person name="Nascimento L."/>
            <person name="Pereira R.V."/>
            <person name="Martins L.F."/>
            <person name="Quaggio R.B."/>
            <person name="Silva A.M."/>
            <person name="Setubal J.C."/>
        </authorList>
    </citation>
    <scope>NUCLEOTIDE SEQUENCE [LARGE SCALE GENOMIC DNA]</scope>
</reference>
<dbReference type="InterPro" id="IPR011009">
    <property type="entry name" value="Kinase-like_dom_sf"/>
</dbReference>
<organism evidence="2 3">
    <name type="scientific">Bacillus thermozeamaize</name>
    <dbReference type="NCBI Taxonomy" id="230954"/>
    <lineage>
        <taxon>Bacteria</taxon>
        <taxon>Bacillati</taxon>
        <taxon>Bacillota</taxon>
        <taxon>Bacilli</taxon>
        <taxon>Bacillales</taxon>
        <taxon>Bacillaceae</taxon>
        <taxon>Bacillus</taxon>
    </lineage>
</organism>
<evidence type="ECO:0000259" key="1">
    <source>
        <dbReference type="Pfam" id="PF01636"/>
    </source>
</evidence>
<protein>
    <submittedName>
        <fullName evidence="2">Aminoglycoside phosphotransferase</fullName>
    </submittedName>
</protein>
<dbReference type="InterPro" id="IPR041726">
    <property type="entry name" value="ACAD10_11_N"/>
</dbReference>
<dbReference type="Proteomes" id="UP000196475">
    <property type="component" value="Unassembled WGS sequence"/>
</dbReference>
<dbReference type="CDD" id="cd05154">
    <property type="entry name" value="ACAD10_11_N-like"/>
    <property type="match status" value="1"/>
</dbReference>
<feature type="domain" description="Aminoglycoside phosphotransferase" evidence="1">
    <location>
        <begin position="41"/>
        <end position="270"/>
    </location>
</feature>